<comment type="caution">
    <text evidence="1">The sequence shown here is derived from an EMBL/GenBank/DDBJ whole genome shotgun (WGS) entry which is preliminary data.</text>
</comment>
<sequence length="364" mass="44112">MAKELTPEQEEQRTKWLHEIKENDAIQQYFSKFRADSIERFINHYIDSKERWMTNKDECLRMMNDESVEWIKEAFYHLENILQKKLFDLQCYWRAEHITIEGIKLSCEFTYWESDILNCPFLEPITREELDLYIDYLEFPGRDLDEDSQAFTHGWQDYEEIKKAERDDKEAYRSFPEWYDFVNVRTGADALLLLPDIRGGKEEEYLDIFQKELVDKKKEKPEKKIERDERPYLHTYDKEITAYFVNTFESNEVKEAFTSDVWNYKNSYQRSDLNYYIDTLLAAEEEIPIESNGNWIEGIRKATDQYKRKKIIEALPDAWEQYKMNKEMGIAFPCDRNDRWLIDFYTNRILAARRLKGEPQNLDF</sequence>
<dbReference type="EMBL" id="VWSH01000003">
    <property type="protein sequence ID" value="KAA5533626.1"/>
    <property type="molecule type" value="Genomic_DNA"/>
</dbReference>
<organism evidence="1 2">
    <name type="scientific">Taibaiella lutea</name>
    <dbReference type="NCBI Taxonomy" id="2608001"/>
    <lineage>
        <taxon>Bacteria</taxon>
        <taxon>Pseudomonadati</taxon>
        <taxon>Bacteroidota</taxon>
        <taxon>Chitinophagia</taxon>
        <taxon>Chitinophagales</taxon>
        <taxon>Chitinophagaceae</taxon>
        <taxon>Taibaiella</taxon>
    </lineage>
</organism>
<accession>A0A5M6CEX5</accession>
<reference evidence="1 2" key="1">
    <citation type="submission" date="2019-09" db="EMBL/GenBank/DDBJ databases">
        <title>Genome sequence and assembly of Taibaiella sp.</title>
        <authorList>
            <person name="Chhetri G."/>
        </authorList>
    </citation>
    <scope>NUCLEOTIDE SEQUENCE [LARGE SCALE GENOMIC DNA]</scope>
    <source>
        <strain evidence="1 2">KVB11</strain>
    </source>
</reference>
<dbReference type="RefSeq" id="WP_150033373.1">
    <property type="nucleotide sequence ID" value="NZ_VWSH01000003.1"/>
</dbReference>
<proteinExistence type="predicted"/>
<evidence type="ECO:0000313" key="2">
    <source>
        <dbReference type="Proteomes" id="UP000323632"/>
    </source>
</evidence>
<gene>
    <name evidence="1" type="ORF">F0919_13905</name>
</gene>
<protein>
    <submittedName>
        <fullName evidence="1">Uncharacterized protein</fullName>
    </submittedName>
</protein>
<dbReference type="AlphaFoldDB" id="A0A5M6CEX5"/>
<keyword evidence="2" id="KW-1185">Reference proteome</keyword>
<evidence type="ECO:0000313" key="1">
    <source>
        <dbReference type="EMBL" id="KAA5533626.1"/>
    </source>
</evidence>
<name>A0A5M6CEX5_9BACT</name>
<dbReference type="Proteomes" id="UP000323632">
    <property type="component" value="Unassembled WGS sequence"/>
</dbReference>